<dbReference type="EMBL" id="NGMM01000002">
    <property type="protein sequence ID" value="OTP17656.1"/>
    <property type="molecule type" value="Genomic_DNA"/>
</dbReference>
<gene>
    <name evidence="5" type="ORF">A5888_001794</name>
    <name evidence="6" type="ORF">A5888_003037</name>
</gene>
<dbReference type="Gene3D" id="3.40.1080.20">
    <property type="entry name" value="Acetyl-CoA hydrolase/transferase C-terminal domain"/>
    <property type="match status" value="1"/>
</dbReference>
<sequence length="426" mass="46745">MSSYVTAEEAVRCIKDGDRVVIGLGCGEATALTREFGKRIPELKNVETAQMLPLGETLYCAPEAAGHVRHNSLFVSGRDRKAVSEGRADYTPRFFSKMPSLFTDGSLPADVAFVHVSRVDKHGYVSLGISVDYIMTAAKHAKIKIAQINNNLPRTHGDCFMHISEFDYLVEEDTPIQELPQATPTEEEQAIGKYCANLIPDGATLQLGIGSLPDAVLDCLHDKKDLGIHSEMFSDGVMKLVKEGVITNSRKTLHPGKMLATFLMGSRELYDFIDDNPSVHMAPVDYTNDPEVIAQNDNLISINSCVQVDFTGQVASESIGTTQISAVGGQLDFVRGANMSKGGISIIAMPSTTRNHTVSKIVPCLDQGAVVTTGRNDAAVIITEYGIADMRGKSIRERSRALIEIAHPNFREELQKEWENRYHMTW</sequence>
<dbReference type="InterPro" id="IPR038460">
    <property type="entry name" value="AcetylCoA_hyd_C_sf"/>
</dbReference>
<evidence type="ECO:0000313" key="5">
    <source>
        <dbReference type="EMBL" id="OTP17656.1"/>
    </source>
</evidence>
<dbReference type="Pfam" id="PF02550">
    <property type="entry name" value="AcetylCoA_hydro"/>
    <property type="match status" value="1"/>
</dbReference>
<evidence type="ECO:0000259" key="4">
    <source>
        <dbReference type="Pfam" id="PF13336"/>
    </source>
</evidence>
<dbReference type="PANTHER" id="PTHR21432:SF20">
    <property type="entry name" value="ACETYL-COA HYDROLASE"/>
    <property type="match status" value="1"/>
</dbReference>
<evidence type="ECO:0000313" key="6">
    <source>
        <dbReference type="EMBL" id="WYJ91269.1"/>
    </source>
</evidence>
<dbReference type="Gene3D" id="3.30.750.70">
    <property type="entry name" value="4-hydroxybutyrate coenzyme like domains"/>
    <property type="match status" value="1"/>
</dbReference>
<dbReference type="RefSeq" id="WP_086348851.1">
    <property type="nucleotide sequence ID" value="NZ_CP147247.1"/>
</dbReference>
<dbReference type="InterPro" id="IPR037171">
    <property type="entry name" value="NagB/RpiA_transferase-like"/>
</dbReference>
<keyword evidence="7" id="KW-1185">Reference proteome</keyword>
<protein>
    <submittedName>
        <fullName evidence="6">4-hydroxybutyrate CoA-transferase</fullName>
    </submittedName>
</protein>
<accession>A0A242K9L9</accession>
<feature type="domain" description="Acetyl-CoA hydrolase/transferase N-terminal" evidence="3">
    <location>
        <begin position="8"/>
        <end position="173"/>
    </location>
</feature>
<comment type="similarity">
    <text evidence="1">Belongs to the acetyl-CoA hydrolase/transferase family.</text>
</comment>
<dbReference type="OrthoDB" id="9801795at2"/>
<dbReference type="Pfam" id="PF13336">
    <property type="entry name" value="AcetylCoA_hyd_C"/>
    <property type="match status" value="1"/>
</dbReference>
<feature type="domain" description="Acetyl-CoA hydrolase/transferase C-terminal" evidence="4">
    <location>
        <begin position="265"/>
        <end position="417"/>
    </location>
</feature>
<dbReference type="InterPro" id="IPR046433">
    <property type="entry name" value="ActCoA_hydro"/>
</dbReference>
<evidence type="ECO:0000256" key="1">
    <source>
        <dbReference type="ARBA" id="ARBA00009632"/>
    </source>
</evidence>
<reference evidence="5" key="1">
    <citation type="submission" date="2017-05" db="EMBL/GenBank/DDBJ databases">
        <title>The Genome Sequence of Enterococcus sp. 9E7_DIV0242.</title>
        <authorList>
            <consortium name="The Broad Institute Genomics Platform"/>
            <consortium name="The Broad Institute Genomic Center for Infectious Diseases"/>
            <person name="Earl A."/>
            <person name="Manson A."/>
            <person name="Schwartman J."/>
            <person name="Gilmore M."/>
            <person name="Abouelleil A."/>
            <person name="Cao P."/>
            <person name="Chapman S."/>
            <person name="Cusick C."/>
            <person name="Shea T."/>
            <person name="Young S."/>
            <person name="Neafsey D."/>
            <person name="Nusbaum C."/>
            <person name="Birren B."/>
        </authorList>
    </citation>
    <scope>NUCLEOTIDE SEQUENCE [LARGE SCALE GENOMIC DNA]</scope>
    <source>
        <strain evidence="5">9E7_DIV0242</strain>
    </source>
</reference>
<keyword evidence="2" id="KW-0808">Transferase</keyword>
<dbReference type="EMBL" id="CP147247">
    <property type="protein sequence ID" value="WYJ91269.1"/>
    <property type="molecule type" value="Genomic_DNA"/>
</dbReference>
<proteinExistence type="inferred from homology"/>
<dbReference type="GO" id="GO:0008775">
    <property type="term" value="F:acetate CoA-transferase activity"/>
    <property type="evidence" value="ECO:0007669"/>
    <property type="project" value="InterPro"/>
</dbReference>
<dbReference type="SUPFAM" id="SSF100950">
    <property type="entry name" value="NagB/RpiA/CoA transferase-like"/>
    <property type="match status" value="2"/>
</dbReference>
<evidence type="ECO:0000259" key="3">
    <source>
        <dbReference type="Pfam" id="PF02550"/>
    </source>
</evidence>
<name>A0A242K9L9_9ENTE</name>
<dbReference type="InterPro" id="IPR026888">
    <property type="entry name" value="AcetylCoA_hyd_C"/>
</dbReference>
<dbReference type="InterPro" id="IPR003702">
    <property type="entry name" value="ActCoA_hydro_N"/>
</dbReference>
<reference evidence="6" key="2">
    <citation type="submission" date="2017-05" db="EMBL/GenBank/DDBJ databases">
        <authorList>
            <consortium name="The Broad Institute Genomics Platform"/>
            <consortium name="The Broad Institute Genomic Center for Infectious Diseases"/>
            <person name="Earl A."/>
            <person name="Manson A."/>
            <person name="Schwartman J."/>
            <person name="Gilmore M."/>
            <person name="Abouelleil A."/>
            <person name="Cao P."/>
            <person name="Chapman S."/>
            <person name="Cusick C."/>
            <person name="Shea T."/>
            <person name="Young S."/>
            <person name="Neafsey D."/>
            <person name="Nusbaum C."/>
            <person name="Birren B."/>
        </authorList>
    </citation>
    <scope>NUCLEOTIDE SEQUENCE</scope>
    <source>
        <strain evidence="6">9E7_DIV0242</strain>
    </source>
</reference>
<dbReference type="Proteomes" id="UP000195141">
    <property type="component" value="Chromosome"/>
</dbReference>
<evidence type="ECO:0000313" key="7">
    <source>
        <dbReference type="Proteomes" id="UP000195141"/>
    </source>
</evidence>
<organism evidence="5">
    <name type="scientific">Candidatus Enterococcus clewellii</name>
    <dbReference type="NCBI Taxonomy" id="1834193"/>
    <lineage>
        <taxon>Bacteria</taxon>
        <taxon>Bacillati</taxon>
        <taxon>Bacillota</taxon>
        <taxon>Bacilli</taxon>
        <taxon>Lactobacillales</taxon>
        <taxon>Enterococcaceae</taxon>
        <taxon>Enterococcus</taxon>
    </lineage>
</organism>
<reference evidence="6" key="3">
    <citation type="submission" date="2024-03" db="EMBL/GenBank/DDBJ databases">
        <title>The Genome Sequence of Enterococcus sp. DIV0242b.</title>
        <authorList>
            <consortium name="The Broad Institute Genomics Platform"/>
            <consortium name="The Broad Institute Microbial Omics Core"/>
            <consortium name="The Broad Institute Genomic Center for Infectious Diseases"/>
            <person name="Earl A."/>
            <person name="Manson A."/>
            <person name="Gilmore M."/>
            <person name="Schwartman J."/>
            <person name="Shea T."/>
            <person name="Abouelleil A."/>
            <person name="Cao P."/>
            <person name="Chapman S."/>
            <person name="Cusick C."/>
            <person name="Young S."/>
            <person name="Neafsey D."/>
            <person name="Nusbaum C."/>
            <person name="Birren B."/>
        </authorList>
    </citation>
    <scope>NUCLEOTIDE SEQUENCE</scope>
    <source>
        <strain evidence="6">9E7_DIV0242</strain>
    </source>
</reference>
<dbReference type="AlphaFoldDB" id="A0A242K9L9"/>
<dbReference type="GO" id="GO:0006083">
    <property type="term" value="P:acetate metabolic process"/>
    <property type="evidence" value="ECO:0007669"/>
    <property type="project" value="InterPro"/>
</dbReference>
<dbReference type="Gene3D" id="3.40.1080.10">
    <property type="entry name" value="Glutaconate Coenzyme A-transferase"/>
    <property type="match status" value="1"/>
</dbReference>
<dbReference type="PANTHER" id="PTHR21432">
    <property type="entry name" value="ACETYL-COA HYDROLASE-RELATED"/>
    <property type="match status" value="1"/>
</dbReference>
<evidence type="ECO:0000256" key="2">
    <source>
        <dbReference type="ARBA" id="ARBA00022679"/>
    </source>
</evidence>